<protein>
    <submittedName>
        <fullName evidence="1">Uncharacterized protein</fullName>
    </submittedName>
</protein>
<evidence type="ECO:0000313" key="2">
    <source>
        <dbReference type="Proteomes" id="UP000318878"/>
    </source>
</evidence>
<proteinExistence type="predicted"/>
<reference evidence="1 2" key="1">
    <citation type="submission" date="2019-02" db="EMBL/GenBank/DDBJ databases">
        <title>Deep-cultivation of Planctomycetes and their phenomic and genomic characterization uncovers novel biology.</title>
        <authorList>
            <person name="Wiegand S."/>
            <person name="Jogler M."/>
            <person name="Boedeker C."/>
            <person name="Pinto D."/>
            <person name="Vollmers J."/>
            <person name="Rivas-Marin E."/>
            <person name="Kohn T."/>
            <person name="Peeters S.H."/>
            <person name="Heuer A."/>
            <person name="Rast P."/>
            <person name="Oberbeckmann S."/>
            <person name="Bunk B."/>
            <person name="Jeske O."/>
            <person name="Meyerdierks A."/>
            <person name="Storesund J.E."/>
            <person name="Kallscheuer N."/>
            <person name="Luecker S."/>
            <person name="Lage O.M."/>
            <person name="Pohl T."/>
            <person name="Merkel B.J."/>
            <person name="Hornburger P."/>
            <person name="Mueller R.-W."/>
            <person name="Bruemmer F."/>
            <person name="Labrenz M."/>
            <person name="Spormann A.M."/>
            <person name="Op Den Camp H."/>
            <person name="Overmann J."/>
            <person name="Amann R."/>
            <person name="Jetten M.S.M."/>
            <person name="Mascher T."/>
            <person name="Medema M.H."/>
            <person name="Devos D.P."/>
            <person name="Kaster A.-K."/>
            <person name="Ovreas L."/>
            <person name="Rohde M."/>
            <person name="Galperin M.Y."/>
            <person name="Jogler C."/>
        </authorList>
    </citation>
    <scope>NUCLEOTIDE SEQUENCE [LARGE SCALE GENOMIC DNA]</scope>
    <source>
        <strain evidence="1 2">Enr8</strain>
    </source>
</reference>
<sequence length="83" mass="9210">MSTITETPELPPETIAVLNNARAAVREAKRVAPGVRVHALHSQMHGVQMHIDSIVRDNNQAALSRLPHYVKQLRQTLAQIRGV</sequence>
<name>A0A5C5VJC6_9BACT</name>
<keyword evidence="2" id="KW-1185">Reference proteome</keyword>
<comment type="caution">
    <text evidence="1">The sequence shown here is derived from an EMBL/GenBank/DDBJ whole genome shotgun (WGS) entry which is preliminary data.</text>
</comment>
<organism evidence="1 2">
    <name type="scientific">Blastopirellula retiformator</name>
    <dbReference type="NCBI Taxonomy" id="2527970"/>
    <lineage>
        <taxon>Bacteria</taxon>
        <taxon>Pseudomonadati</taxon>
        <taxon>Planctomycetota</taxon>
        <taxon>Planctomycetia</taxon>
        <taxon>Pirellulales</taxon>
        <taxon>Pirellulaceae</taxon>
        <taxon>Blastopirellula</taxon>
    </lineage>
</organism>
<dbReference type="EMBL" id="SJPF01000001">
    <property type="protein sequence ID" value="TWT38698.1"/>
    <property type="molecule type" value="Genomic_DNA"/>
</dbReference>
<dbReference type="RefSeq" id="WP_146428929.1">
    <property type="nucleotide sequence ID" value="NZ_SJPF01000001.1"/>
</dbReference>
<evidence type="ECO:0000313" key="1">
    <source>
        <dbReference type="EMBL" id="TWT38698.1"/>
    </source>
</evidence>
<accession>A0A5C5VJC6</accession>
<gene>
    <name evidence="1" type="ORF">Enr8_03920</name>
</gene>
<dbReference type="AlphaFoldDB" id="A0A5C5VJC6"/>
<dbReference type="Proteomes" id="UP000318878">
    <property type="component" value="Unassembled WGS sequence"/>
</dbReference>